<accession>A0A8S2YV34</accession>
<comment type="caution">
    <text evidence="1">The sequence shown here is derived from an EMBL/GenBank/DDBJ whole genome shotgun (WGS) entry which is preliminary data.</text>
</comment>
<gene>
    <name evidence="1" type="ORF">SRO942_LOCUS48505</name>
</gene>
<sequence>RKLLDLIFLLLPKNNNLNRRRLFKLRKPFIYKILCNNCTNLLNVKTNECSATCRLHGKVRSEDGIIEQCFNNLKDSICDVAQRNLDLIISYSSNVATLLPNDIINGDKYRREASTISLNLSLQLHSDGIDMLNTKHKNCYATIDTILEIPPPLCDHVKNKILLSLYFGKKEPSTELLFGHLVDDLDLLMKSDITLINKVK</sequence>
<proteinExistence type="predicted"/>
<dbReference type="AlphaFoldDB" id="A0A8S2YV34"/>
<evidence type="ECO:0000313" key="1">
    <source>
        <dbReference type="EMBL" id="CAF4591288.1"/>
    </source>
</evidence>
<reference evidence="1" key="1">
    <citation type="submission" date="2021-02" db="EMBL/GenBank/DDBJ databases">
        <authorList>
            <person name="Nowell W R."/>
        </authorList>
    </citation>
    <scope>NUCLEOTIDE SEQUENCE</scope>
</reference>
<dbReference type="EMBL" id="CAJOBC010125111">
    <property type="protein sequence ID" value="CAF4591288.1"/>
    <property type="molecule type" value="Genomic_DNA"/>
</dbReference>
<dbReference type="Proteomes" id="UP000681722">
    <property type="component" value="Unassembled WGS sequence"/>
</dbReference>
<protein>
    <submittedName>
        <fullName evidence="1">Uncharacterized protein</fullName>
    </submittedName>
</protein>
<name>A0A8S2YV34_9BILA</name>
<dbReference type="OrthoDB" id="10123855at2759"/>
<organism evidence="1 2">
    <name type="scientific">Didymodactylos carnosus</name>
    <dbReference type="NCBI Taxonomy" id="1234261"/>
    <lineage>
        <taxon>Eukaryota</taxon>
        <taxon>Metazoa</taxon>
        <taxon>Spiralia</taxon>
        <taxon>Gnathifera</taxon>
        <taxon>Rotifera</taxon>
        <taxon>Eurotatoria</taxon>
        <taxon>Bdelloidea</taxon>
        <taxon>Philodinida</taxon>
        <taxon>Philodinidae</taxon>
        <taxon>Didymodactylos</taxon>
    </lineage>
</organism>
<evidence type="ECO:0000313" key="2">
    <source>
        <dbReference type="Proteomes" id="UP000681722"/>
    </source>
</evidence>
<feature type="non-terminal residue" evidence="1">
    <location>
        <position position="1"/>
    </location>
</feature>